<evidence type="ECO:0000256" key="1">
    <source>
        <dbReference type="SAM" id="MobiDB-lite"/>
    </source>
</evidence>
<dbReference type="Proteomes" id="UP001209540">
    <property type="component" value="Unassembled WGS sequence"/>
</dbReference>
<evidence type="ECO:0000313" key="3">
    <source>
        <dbReference type="Proteomes" id="UP001209540"/>
    </source>
</evidence>
<reference evidence="2" key="2">
    <citation type="submission" date="2023-02" db="EMBL/GenBank/DDBJ databases">
        <authorList>
            <consortium name="DOE Joint Genome Institute"/>
            <person name="Mondo S.J."/>
            <person name="Chang Y."/>
            <person name="Wang Y."/>
            <person name="Ahrendt S."/>
            <person name="Andreopoulos W."/>
            <person name="Barry K."/>
            <person name="Beard J."/>
            <person name="Benny G.L."/>
            <person name="Blankenship S."/>
            <person name="Bonito G."/>
            <person name="Cuomo C."/>
            <person name="Desiro A."/>
            <person name="Gervers K.A."/>
            <person name="Hundley H."/>
            <person name="Kuo A."/>
            <person name="LaButti K."/>
            <person name="Lang B.F."/>
            <person name="Lipzen A."/>
            <person name="O'Donnell K."/>
            <person name="Pangilinan J."/>
            <person name="Reynolds N."/>
            <person name="Sandor L."/>
            <person name="Smith M.W."/>
            <person name="Tsang A."/>
            <person name="Grigoriev I.V."/>
            <person name="Stajich J.E."/>
            <person name="Spatafora J.W."/>
        </authorList>
    </citation>
    <scope>NUCLEOTIDE SEQUENCE</scope>
    <source>
        <strain evidence="2">RSA 2281</strain>
    </source>
</reference>
<feature type="compositionally biased region" description="Low complexity" evidence="1">
    <location>
        <begin position="66"/>
        <end position="81"/>
    </location>
</feature>
<protein>
    <submittedName>
        <fullName evidence="2">Uncharacterized protein</fullName>
    </submittedName>
</protein>
<dbReference type="AlphaFoldDB" id="A0AAD5KD77"/>
<keyword evidence="3" id="KW-1185">Reference proteome</keyword>
<name>A0AAD5KD77_9FUNG</name>
<feature type="compositionally biased region" description="Polar residues" evidence="1">
    <location>
        <begin position="114"/>
        <end position="145"/>
    </location>
</feature>
<gene>
    <name evidence="2" type="ORF">BDA99DRAFT_558127</name>
</gene>
<dbReference type="EMBL" id="JAIXMP010000009">
    <property type="protein sequence ID" value="KAI9267928.1"/>
    <property type="molecule type" value="Genomic_DNA"/>
</dbReference>
<comment type="caution">
    <text evidence="2">The sequence shown here is derived from an EMBL/GenBank/DDBJ whole genome shotgun (WGS) entry which is preliminary data.</text>
</comment>
<organism evidence="2 3">
    <name type="scientific">Phascolomyces articulosus</name>
    <dbReference type="NCBI Taxonomy" id="60185"/>
    <lineage>
        <taxon>Eukaryota</taxon>
        <taxon>Fungi</taxon>
        <taxon>Fungi incertae sedis</taxon>
        <taxon>Mucoromycota</taxon>
        <taxon>Mucoromycotina</taxon>
        <taxon>Mucoromycetes</taxon>
        <taxon>Mucorales</taxon>
        <taxon>Lichtheimiaceae</taxon>
        <taxon>Phascolomyces</taxon>
    </lineage>
</organism>
<proteinExistence type="predicted"/>
<feature type="region of interest" description="Disordered" evidence="1">
    <location>
        <begin position="1"/>
        <end position="145"/>
    </location>
</feature>
<reference evidence="2" key="1">
    <citation type="journal article" date="2022" name="IScience">
        <title>Evolution of zygomycete secretomes and the origins of terrestrial fungal ecologies.</title>
        <authorList>
            <person name="Chang Y."/>
            <person name="Wang Y."/>
            <person name="Mondo S."/>
            <person name="Ahrendt S."/>
            <person name="Andreopoulos W."/>
            <person name="Barry K."/>
            <person name="Beard J."/>
            <person name="Benny G.L."/>
            <person name="Blankenship S."/>
            <person name="Bonito G."/>
            <person name="Cuomo C."/>
            <person name="Desiro A."/>
            <person name="Gervers K.A."/>
            <person name="Hundley H."/>
            <person name="Kuo A."/>
            <person name="LaButti K."/>
            <person name="Lang B.F."/>
            <person name="Lipzen A."/>
            <person name="O'Donnell K."/>
            <person name="Pangilinan J."/>
            <person name="Reynolds N."/>
            <person name="Sandor L."/>
            <person name="Smith M.E."/>
            <person name="Tsang A."/>
            <person name="Grigoriev I.V."/>
            <person name="Stajich J.E."/>
            <person name="Spatafora J.W."/>
        </authorList>
    </citation>
    <scope>NUCLEOTIDE SEQUENCE</scope>
    <source>
        <strain evidence="2">RSA 2281</strain>
    </source>
</reference>
<sequence length="174" mass="18378">MPESIPIISHTSVPALSLPSEEDHTPTPTTSTSTTTGTSSLQVKRSRPRLLKRLSAQSLLTRSKHSNGSNVSLVDSSSSTTTKEEKENKSKKQQKSETVSELVDTATAKAPNQPVITTTKTAPTSGVGSTSLPTRKPSFSLSTPSITIATYQKEVVTSTATDLSSSTSTSTQQQ</sequence>
<accession>A0AAD5KD77</accession>
<evidence type="ECO:0000313" key="2">
    <source>
        <dbReference type="EMBL" id="KAI9267928.1"/>
    </source>
</evidence>
<feature type="compositionally biased region" description="Low complexity" evidence="1">
    <location>
        <begin position="26"/>
        <end position="40"/>
    </location>
</feature>